<dbReference type="EMBL" id="DVLY01000136">
    <property type="protein sequence ID" value="HIT98278.1"/>
    <property type="molecule type" value="Genomic_DNA"/>
</dbReference>
<proteinExistence type="predicted"/>
<accession>A0A9D1H9T1</accession>
<evidence type="ECO:0000313" key="2">
    <source>
        <dbReference type="Proteomes" id="UP000824161"/>
    </source>
</evidence>
<dbReference type="Proteomes" id="UP000824161">
    <property type="component" value="Unassembled WGS sequence"/>
</dbReference>
<sequence>MFELGVKADGYHWYLDGKEVATSARYEFTPAKQGVYHLELKTSSATYTTQVYAVRPVLETSSKWISDVVEYRPAPGQFINAAAWGTPERARSIIGPQELLGELSGVSLGAFGGYIVFKFDHSVLNQSGYDFVIRGNAFDGSSEPGAVMVAFDRNGNGLPDADEWYELAGEDYDLASTKKNYTLTYSRPADVSSAQNVYWTASDGGSGYLDVSGTIAFHSQSYWPLFLSDNPAELSFTGTCLRNLVEDRSEEYDQEYWYNAAAGRGYADNYSDDYETIVNLDEDTKKSNKFDISNAVDAQGRSVSLPAVDFIKVYTCVNQGAGWLGEGSTEVCGAISLSTLAGGSASAATGEGSTEVCGAISLSAPK</sequence>
<name>A0A9D1H9T1_9FLAO</name>
<reference evidence="1" key="2">
    <citation type="journal article" date="2021" name="PeerJ">
        <title>Extensive microbial diversity within the chicken gut microbiome revealed by metagenomics and culture.</title>
        <authorList>
            <person name="Gilroy R."/>
            <person name="Ravi A."/>
            <person name="Getino M."/>
            <person name="Pursley I."/>
            <person name="Horton D.L."/>
            <person name="Alikhan N.F."/>
            <person name="Baker D."/>
            <person name="Gharbi K."/>
            <person name="Hall N."/>
            <person name="Watson M."/>
            <person name="Adriaenssens E.M."/>
            <person name="Foster-Nyarko E."/>
            <person name="Jarju S."/>
            <person name="Secka A."/>
            <person name="Antonio M."/>
            <person name="Oren A."/>
            <person name="Chaudhuri R.R."/>
            <person name="La Ragione R."/>
            <person name="Hildebrand F."/>
            <person name="Pallen M.J."/>
        </authorList>
    </citation>
    <scope>NUCLEOTIDE SEQUENCE</scope>
    <source>
        <strain evidence="1">1383</strain>
    </source>
</reference>
<reference evidence="1" key="1">
    <citation type="submission" date="2020-10" db="EMBL/GenBank/DDBJ databases">
        <authorList>
            <person name="Gilroy R."/>
        </authorList>
    </citation>
    <scope>NUCLEOTIDE SEQUENCE</scope>
    <source>
        <strain evidence="1">1383</strain>
    </source>
</reference>
<dbReference type="AlphaFoldDB" id="A0A9D1H9T1"/>
<protein>
    <submittedName>
        <fullName evidence="1">PKD domain-containing protein</fullName>
    </submittedName>
</protein>
<organism evidence="1 2">
    <name type="scientific">Candidatus Merdimorpha stercoravium</name>
    <dbReference type="NCBI Taxonomy" id="2840863"/>
    <lineage>
        <taxon>Bacteria</taxon>
        <taxon>Pseudomonadati</taxon>
        <taxon>Bacteroidota</taxon>
        <taxon>Flavobacteriia</taxon>
        <taxon>Flavobacteriales</taxon>
        <taxon>Candidatus Merdimorpha</taxon>
    </lineage>
</organism>
<evidence type="ECO:0000313" key="1">
    <source>
        <dbReference type="EMBL" id="HIT98278.1"/>
    </source>
</evidence>
<comment type="caution">
    <text evidence="1">The sequence shown here is derived from an EMBL/GenBank/DDBJ whole genome shotgun (WGS) entry which is preliminary data.</text>
</comment>
<gene>
    <name evidence="1" type="ORF">IAC44_05505</name>
</gene>